<evidence type="ECO:0000313" key="2">
    <source>
        <dbReference type="Proteomes" id="UP000828251"/>
    </source>
</evidence>
<protein>
    <submittedName>
        <fullName evidence="1">Uncharacterized protein</fullName>
    </submittedName>
</protein>
<sequence length="69" mass="7557">MTEGVSDPINIEVDIVVDVEVELTTNLKLQLVPNESLGELVHILAIVGKMLTEEINKFISFSFDDGGRA</sequence>
<evidence type="ECO:0000313" key="1">
    <source>
        <dbReference type="EMBL" id="KAH1092037.1"/>
    </source>
</evidence>
<proteinExistence type="predicted"/>
<accession>A0A9D3VRW4</accession>
<dbReference type="EMBL" id="JAIQCV010000006">
    <property type="protein sequence ID" value="KAH1092037.1"/>
    <property type="molecule type" value="Genomic_DNA"/>
</dbReference>
<name>A0A9D3VRW4_9ROSI</name>
<gene>
    <name evidence="1" type="ORF">J1N35_019294</name>
</gene>
<reference evidence="1 2" key="1">
    <citation type="journal article" date="2021" name="Plant Biotechnol. J.">
        <title>Multi-omics assisted identification of the key and species-specific regulatory components of drought-tolerant mechanisms in Gossypium stocksii.</title>
        <authorList>
            <person name="Yu D."/>
            <person name="Ke L."/>
            <person name="Zhang D."/>
            <person name="Wu Y."/>
            <person name="Sun Y."/>
            <person name="Mei J."/>
            <person name="Sun J."/>
            <person name="Sun Y."/>
        </authorList>
    </citation>
    <scope>NUCLEOTIDE SEQUENCE [LARGE SCALE GENOMIC DNA]</scope>
    <source>
        <strain evidence="2">cv. E1</strain>
        <tissue evidence="1">Leaf</tissue>
    </source>
</reference>
<organism evidence="1 2">
    <name type="scientific">Gossypium stocksii</name>
    <dbReference type="NCBI Taxonomy" id="47602"/>
    <lineage>
        <taxon>Eukaryota</taxon>
        <taxon>Viridiplantae</taxon>
        <taxon>Streptophyta</taxon>
        <taxon>Embryophyta</taxon>
        <taxon>Tracheophyta</taxon>
        <taxon>Spermatophyta</taxon>
        <taxon>Magnoliopsida</taxon>
        <taxon>eudicotyledons</taxon>
        <taxon>Gunneridae</taxon>
        <taxon>Pentapetalae</taxon>
        <taxon>rosids</taxon>
        <taxon>malvids</taxon>
        <taxon>Malvales</taxon>
        <taxon>Malvaceae</taxon>
        <taxon>Malvoideae</taxon>
        <taxon>Gossypium</taxon>
    </lineage>
</organism>
<comment type="caution">
    <text evidence="1">The sequence shown here is derived from an EMBL/GenBank/DDBJ whole genome shotgun (WGS) entry which is preliminary data.</text>
</comment>
<dbReference type="AlphaFoldDB" id="A0A9D3VRW4"/>
<keyword evidence="2" id="KW-1185">Reference proteome</keyword>
<dbReference type="Proteomes" id="UP000828251">
    <property type="component" value="Unassembled WGS sequence"/>
</dbReference>